<dbReference type="EMBL" id="MEHK01000005">
    <property type="protein sequence ID" value="OEJ21060.1"/>
    <property type="molecule type" value="Genomic_DNA"/>
</dbReference>
<keyword evidence="1" id="KW-0614">Plasmid</keyword>
<gene>
    <name evidence="1" type="ORF">BGK67_34775</name>
</gene>
<proteinExistence type="predicted"/>
<reference evidence="1 2" key="1">
    <citation type="submission" date="2016-08" db="EMBL/GenBank/DDBJ databases">
        <title>The complete genome of Streptomyces subrutilus 10-1-1.</title>
        <authorList>
            <person name="Chen X."/>
        </authorList>
    </citation>
    <scope>NUCLEOTIDE SEQUENCE [LARGE SCALE GENOMIC DNA]</scope>
    <source>
        <strain evidence="1 2">10-1-1</strain>
        <plasmid evidence="2">pacmp1</plasmid>
    </source>
</reference>
<comment type="caution">
    <text evidence="1">The sequence shown here is derived from an EMBL/GenBank/DDBJ whole genome shotgun (WGS) entry which is preliminary data.</text>
</comment>
<accession>A0A1E5NXU1</accession>
<dbReference type="Proteomes" id="UP000095705">
    <property type="component" value="Plasmid pACMP1"/>
</dbReference>
<evidence type="ECO:0000313" key="2">
    <source>
        <dbReference type="Proteomes" id="UP000095705"/>
    </source>
</evidence>
<dbReference type="AlphaFoldDB" id="A0A1E5NXU1"/>
<sequence>MPSVSGSHHKLEVPDYPRLRKEAEDAVKDELGRMARPDDRVERAAEVIRQADLEIAAHVDDRNKFAASLWFYERTRGLPKVMGLTTNAYRQALYRALYGIDPRSRKDTDPFPAELPASQGAQAEESLDKIAARAGIPHFDPAYAGERLPELSRIVAEAAARRKVALEFLQDGALALSEEPYGWDGYRIAEHAGVSVKLVWKHWAVARKRRGH</sequence>
<dbReference type="OrthoDB" id="4160323at2"/>
<organism evidence="1 2">
    <name type="scientific">Streptomyces subrutilus</name>
    <dbReference type="NCBI Taxonomy" id="36818"/>
    <lineage>
        <taxon>Bacteria</taxon>
        <taxon>Bacillati</taxon>
        <taxon>Actinomycetota</taxon>
        <taxon>Actinomycetes</taxon>
        <taxon>Kitasatosporales</taxon>
        <taxon>Streptomycetaceae</taxon>
        <taxon>Streptomyces</taxon>
    </lineage>
</organism>
<name>A0A1E5NXU1_9ACTN</name>
<geneLocation type="plasmid" evidence="2">
    <name>pacmp1</name>
</geneLocation>
<keyword evidence="2" id="KW-1185">Reference proteome</keyword>
<dbReference type="RefSeq" id="WP_069917948.1">
    <property type="nucleotide sequence ID" value="NZ_CM007203.1"/>
</dbReference>
<protein>
    <submittedName>
        <fullName evidence="1">Uncharacterized protein</fullName>
    </submittedName>
</protein>
<evidence type="ECO:0000313" key="1">
    <source>
        <dbReference type="EMBL" id="OEJ21060.1"/>
    </source>
</evidence>